<accession>A0AAV3SM66</accession>
<evidence type="ECO:0000313" key="2">
    <source>
        <dbReference type="Proteomes" id="UP001500962"/>
    </source>
</evidence>
<sequence>MLSPNVAKYRRTGVTLCGVGLFVRESIENRPLAFDDSIDSLAKSVLVRFVFRFGHAGGIVSFHD</sequence>
<evidence type="ECO:0000313" key="1">
    <source>
        <dbReference type="EMBL" id="GAA0476462.1"/>
    </source>
</evidence>
<reference evidence="1" key="1">
    <citation type="journal article" date="2014" name="Int. J. Syst. Evol. Microbiol.">
        <title>Complete genome sequence of Corynebacterium casei LMG S-19264T (=DSM 44701T), isolated from a smear-ripened cheese.</title>
        <authorList>
            <consortium name="US DOE Joint Genome Institute (JGI-PGF)"/>
            <person name="Walter F."/>
            <person name="Albersmeier A."/>
            <person name="Kalinowski J."/>
            <person name="Ruckert C."/>
        </authorList>
    </citation>
    <scope>NUCLEOTIDE SEQUENCE</scope>
    <source>
        <strain evidence="1">JCM 12289</strain>
    </source>
</reference>
<dbReference type="AlphaFoldDB" id="A0AAV3SM66"/>
<proteinExistence type="predicted"/>
<gene>
    <name evidence="1" type="ORF">GCM10008985_35950</name>
</gene>
<name>A0AAV3SM66_HALDO</name>
<dbReference type="EMBL" id="BAAADN010000089">
    <property type="protein sequence ID" value="GAA0476462.1"/>
    <property type="molecule type" value="Genomic_DNA"/>
</dbReference>
<organism evidence="1 2">
    <name type="scientific">Halococcus dombrowskii</name>
    <dbReference type="NCBI Taxonomy" id="179637"/>
    <lineage>
        <taxon>Archaea</taxon>
        <taxon>Methanobacteriati</taxon>
        <taxon>Methanobacteriota</taxon>
        <taxon>Stenosarchaea group</taxon>
        <taxon>Halobacteria</taxon>
        <taxon>Halobacteriales</taxon>
        <taxon>Halococcaceae</taxon>
        <taxon>Halococcus</taxon>
    </lineage>
</organism>
<reference evidence="1" key="2">
    <citation type="submission" date="2023-12" db="EMBL/GenBank/DDBJ databases">
        <authorList>
            <person name="Sun Q."/>
            <person name="Inoue M."/>
        </authorList>
    </citation>
    <scope>NUCLEOTIDE SEQUENCE</scope>
    <source>
        <strain evidence="1">JCM 12289</strain>
    </source>
</reference>
<protein>
    <submittedName>
        <fullName evidence="1">Uncharacterized protein</fullName>
    </submittedName>
</protein>
<comment type="caution">
    <text evidence="1">The sequence shown here is derived from an EMBL/GenBank/DDBJ whole genome shotgun (WGS) entry which is preliminary data.</text>
</comment>
<dbReference type="Proteomes" id="UP001500962">
    <property type="component" value="Unassembled WGS sequence"/>
</dbReference>